<evidence type="ECO:0000256" key="4">
    <source>
        <dbReference type="ARBA" id="ARBA00023295"/>
    </source>
</evidence>
<dbReference type="InterPro" id="IPR025141">
    <property type="entry name" value="DUF4082"/>
</dbReference>
<dbReference type="EMBL" id="JBHLTC010000019">
    <property type="protein sequence ID" value="MFC0625972.1"/>
    <property type="molecule type" value="Genomic_DNA"/>
</dbReference>
<feature type="domain" description="DUF4082" evidence="9">
    <location>
        <begin position="786"/>
        <end position="918"/>
    </location>
</feature>
<protein>
    <submittedName>
        <fullName evidence="10">DUF4082 domain-containing protein</fullName>
    </submittedName>
</protein>
<dbReference type="InterPro" id="IPR006311">
    <property type="entry name" value="TAT_signal"/>
</dbReference>
<dbReference type="Pfam" id="PF13205">
    <property type="entry name" value="Big_5"/>
    <property type="match status" value="1"/>
</dbReference>
<keyword evidence="11" id="KW-1185">Reference proteome</keyword>
<comment type="similarity">
    <text evidence="1">Belongs to the glycosyl hydrolase 20 family.</text>
</comment>
<feature type="domain" description="Beta-hexosaminidase bacterial type N-terminal" evidence="7">
    <location>
        <begin position="48"/>
        <end position="174"/>
    </location>
</feature>
<dbReference type="RefSeq" id="WP_380048957.1">
    <property type="nucleotide sequence ID" value="NZ_JBHLTC010000019.1"/>
</dbReference>
<dbReference type="PANTHER" id="PTHR43678:SF1">
    <property type="entry name" value="BETA-N-ACETYLHEXOSAMINIDASE"/>
    <property type="match status" value="1"/>
</dbReference>
<keyword evidence="4" id="KW-0326">Glycosidase</keyword>
<evidence type="ECO:0000259" key="8">
    <source>
        <dbReference type="Pfam" id="PF13205"/>
    </source>
</evidence>
<evidence type="ECO:0000259" key="6">
    <source>
        <dbReference type="Pfam" id="PF00728"/>
    </source>
</evidence>
<evidence type="ECO:0000256" key="1">
    <source>
        <dbReference type="ARBA" id="ARBA00006285"/>
    </source>
</evidence>
<dbReference type="Pfam" id="PF00728">
    <property type="entry name" value="Glyco_hydro_20"/>
    <property type="match status" value="1"/>
</dbReference>
<dbReference type="Gene3D" id="3.20.20.80">
    <property type="entry name" value="Glycosidases"/>
    <property type="match status" value="1"/>
</dbReference>
<evidence type="ECO:0000313" key="11">
    <source>
        <dbReference type="Proteomes" id="UP001589890"/>
    </source>
</evidence>
<feature type="domain" description="DUF4082" evidence="9">
    <location>
        <begin position="624"/>
        <end position="764"/>
    </location>
</feature>
<dbReference type="SUPFAM" id="SSF51445">
    <property type="entry name" value="(Trans)glycosidases"/>
    <property type="match status" value="1"/>
</dbReference>
<dbReference type="Gene3D" id="3.30.379.10">
    <property type="entry name" value="Chitobiase/beta-hexosaminidase domain 2-like"/>
    <property type="match status" value="1"/>
</dbReference>
<evidence type="ECO:0000259" key="9">
    <source>
        <dbReference type="Pfam" id="PF13313"/>
    </source>
</evidence>
<feature type="signal peptide" evidence="5">
    <location>
        <begin position="1"/>
        <end position="35"/>
    </location>
</feature>
<dbReference type="Proteomes" id="UP001589890">
    <property type="component" value="Unassembled WGS sequence"/>
</dbReference>
<dbReference type="InterPro" id="IPR029018">
    <property type="entry name" value="Hex-like_dom2"/>
</dbReference>
<accession>A0ABV6QQS0</accession>
<evidence type="ECO:0000259" key="7">
    <source>
        <dbReference type="Pfam" id="PF02838"/>
    </source>
</evidence>
<evidence type="ECO:0000256" key="5">
    <source>
        <dbReference type="SAM" id="SignalP"/>
    </source>
</evidence>
<evidence type="ECO:0000256" key="2">
    <source>
        <dbReference type="ARBA" id="ARBA00022729"/>
    </source>
</evidence>
<reference evidence="10 11" key="1">
    <citation type="submission" date="2024-09" db="EMBL/GenBank/DDBJ databases">
        <authorList>
            <person name="Sun Q."/>
            <person name="Mori K."/>
        </authorList>
    </citation>
    <scope>NUCLEOTIDE SEQUENCE [LARGE SCALE GENOMIC DNA]</scope>
    <source>
        <strain evidence="10 11">CGMCC 1.15906</strain>
    </source>
</reference>
<dbReference type="InterPro" id="IPR015882">
    <property type="entry name" value="HEX_bac_N"/>
</dbReference>
<evidence type="ECO:0000313" key="10">
    <source>
        <dbReference type="EMBL" id="MFC0625972.1"/>
    </source>
</evidence>
<sequence>MTTNLPRRRFLGLTGGAALAGGLGAAGLSAASASAAVGRELAGPPLTIPGLQQWVAGGGAQYVVPGVTQTFRVIVRGADAEALRPVGDILKADLGKVLKRAIRVEVQETPAPAAGDVVLSLAAIPGLDSEGYELKVGPVLELRGARAGVFHGAQTIVQWLRQATTVPAGTARDWPKYAERGFLVANAARHYSMPWWQGQIVDMAYLKLNLLWVNVGYDTAPLSQIKEIAAFAAKYNINLVPLTNMPGHMNKLLANRPDLLVGWAYHMDISKDAAYEFARNDVIGPNLGEIATPYWHLGADEYITDFDRAGLPPRYDLFPQLGAKARQLFGSAAQPVDALTGFLNSMNQTVRAGGKQMRVWNDGLLNSITAPLNKNIIVEHWVSWPDRKTPRQLLDEGYLVHNSNGDFLYYDPQTPERPRRVPDARRLYNEFHPGWFNGANQVVDPNHPGLRGAKLHLWTLPADEREELQSDLLMDPFRSLAQVTWGSARPYATYDGGFSGLISTLGRAPMFPVGRHTLAPPNGATSVWPHRPATITFYDAIDPASIQLREGGIEAGTPGRTTYDAATKTATFTPFAPWTYSKTCAMSVSARTVSGEPVNAEWRFTVAKRPSLAYPRSLWNDEDGPAVERYTDGAPIELGVRFRVDRPGRVLGVRFYKAPGDSAVHTGSLWSSSGARLATATFSGESTQGWQEVRFAQPVQVAANTTYTASYYSPTGTYGYNHDFFAGRGIDNGVLHALPDTNGVFTYGQSVFPATTARNTNYWVDLVFQPDTYGVFNVSDVPVFGETEPTSLELGLRFSSQANGKVHGVRFFKGTHNTGTHVGSLWTTSGQKLASATFSNESAQGWQEVRFAQPVAMSAGTQYVVSYSSSGGFSTTDEGLATSRENGALLVNANPPAGIYALSAGTFPTLSYRNRNYFTDVVFSQD</sequence>
<dbReference type="SUPFAM" id="SSF55545">
    <property type="entry name" value="beta-N-acetylhexosaminidase-like domain"/>
    <property type="match status" value="1"/>
</dbReference>
<dbReference type="PROSITE" id="PS51318">
    <property type="entry name" value="TAT"/>
    <property type="match status" value="1"/>
</dbReference>
<organism evidence="10 11">
    <name type="scientific">Kribbella deserti</name>
    <dbReference type="NCBI Taxonomy" id="1926257"/>
    <lineage>
        <taxon>Bacteria</taxon>
        <taxon>Bacillati</taxon>
        <taxon>Actinomycetota</taxon>
        <taxon>Actinomycetes</taxon>
        <taxon>Propionibacteriales</taxon>
        <taxon>Kribbellaceae</taxon>
        <taxon>Kribbella</taxon>
    </lineage>
</organism>
<gene>
    <name evidence="10" type="ORF">ACFFGN_17975</name>
</gene>
<feature type="domain" description="Glycoside hydrolase family 20 catalytic" evidence="6">
    <location>
        <begin position="223"/>
        <end position="432"/>
    </location>
</feature>
<keyword evidence="3" id="KW-0378">Hydrolase</keyword>
<keyword evidence="2 5" id="KW-0732">Signal</keyword>
<evidence type="ECO:0000256" key="3">
    <source>
        <dbReference type="ARBA" id="ARBA00022801"/>
    </source>
</evidence>
<dbReference type="PANTHER" id="PTHR43678">
    <property type="entry name" value="PUTATIVE (AFU_ORTHOLOGUE AFUA_2G00640)-RELATED"/>
    <property type="match status" value="1"/>
</dbReference>
<dbReference type="Pfam" id="PF02838">
    <property type="entry name" value="Glyco_hydro_20b"/>
    <property type="match status" value="1"/>
</dbReference>
<feature type="chain" id="PRO_5046555534" evidence="5">
    <location>
        <begin position="36"/>
        <end position="926"/>
    </location>
</feature>
<dbReference type="Pfam" id="PF13313">
    <property type="entry name" value="DUF4082"/>
    <property type="match status" value="2"/>
</dbReference>
<dbReference type="InterPro" id="IPR052764">
    <property type="entry name" value="GH20_Enzymes"/>
</dbReference>
<dbReference type="InterPro" id="IPR032812">
    <property type="entry name" value="SbsA_Ig"/>
</dbReference>
<comment type="caution">
    <text evidence="10">The sequence shown here is derived from an EMBL/GenBank/DDBJ whole genome shotgun (WGS) entry which is preliminary data.</text>
</comment>
<dbReference type="InterPro" id="IPR015883">
    <property type="entry name" value="Glyco_hydro_20_cat"/>
</dbReference>
<proteinExistence type="inferred from homology"/>
<name>A0ABV6QQS0_9ACTN</name>
<dbReference type="InterPro" id="IPR017853">
    <property type="entry name" value="GH"/>
</dbReference>
<feature type="domain" description="SbsA Ig-like" evidence="8">
    <location>
        <begin position="518"/>
        <end position="605"/>
    </location>
</feature>